<reference evidence="1" key="2">
    <citation type="submission" date="2011-01" db="EMBL/GenBank/DDBJ databases">
        <title>The Non-contiguous Finished genome of Clostridium papyrosolvens.</title>
        <authorList>
            <person name="Lucas S."/>
            <person name="Copeland A."/>
            <person name="Lapidus A."/>
            <person name="Cheng J.-F."/>
            <person name="Goodwin L."/>
            <person name="Pitluck S."/>
            <person name="Misra M."/>
            <person name="Chertkov O."/>
            <person name="Detter J.C."/>
            <person name="Han C."/>
            <person name="Tapia R."/>
            <person name="Land M."/>
            <person name="Hauser L."/>
            <person name="Kyrpides N."/>
            <person name="Ivanova N."/>
            <person name="Pagani I."/>
            <person name="Mouttaki H."/>
            <person name="He Z."/>
            <person name="Zhou J."/>
            <person name="Hemme C.L."/>
            <person name="Woyke T."/>
        </authorList>
    </citation>
    <scope>NUCLEOTIDE SEQUENCE [LARGE SCALE GENOMIC DNA]</scope>
    <source>
        <strain evidence="1">DSM 2782</strain>
    </source>
</reference>
<dbReference type="RefSeq" id="WP_004620048.1">
    <property type="nucleotide sequence ID" value="NZ_ACXX02000009.1"/>
</dbReference>
<name>F1TE99_9FIRM</name>
<organism evidence="1 2">
    <name type="scientific">Ruminiclostridium papyrosolvens DSM 2782</name>
    <dbReference type="NCBI Taxonomy" id="588581"/>
    <lineage>
        <taxon>Bacteria</taxon>
        <taxon>Bacillati</taxon>
        <taxon>Bacillota</taxon>
        <taxon>Clostridia</taxon>
        <taxon>Eubacteriales</taxon>
        <taxon>Oscillospiraceae</taxon>
        <taxon>Ruminiclostridium</taxon>
    </lineage>
</organism>
<proteinExistence type="predicted"/>
<dbReference type="Proteomes" id="UP000003860">
    <property type="component" value="Unassembled WGS sequence"/>
</dbReference>
<keyword evidence="2" id="KW-1185">Reference proteome</keyword>
<evidence type="ECO:0000313" key="2">
    <source>
        <dbReference type="Proteomes" id="UP000003860"/>
    </source>
</evidence>
<dbReference type="STRING" id="588581.Cpap_1457"/>
<reference evidence="1" key="1">
    <citation type="submission" date="2009-07" db="EMBL/GenBank/DDBJ databases">
        <authorList>
            <consortium name="US DOE Joint Genome Institute (JGI-PGF)"/>
            <person name="Lucas S."/>
            <person name="Copeland A."/>
            <person name="Lapidus A."/>
            <person name="Glavina del Rio T."/>
            <person name="Tice H."/>
            <person name="Bruce D."/>
            <person name="Goodwin L."/>
            <person name="Pitluck S."/>
            <person name="Larimer F."/>
            <person name="Land M.L."/>
            <person name="Mouttaki H."/>
            <person name="He Z."/>
            <person name="Zhou J."/>
            <person name="Hemme C.L."/>
        </authorList>
    </citation>
    <scope>NUCLEOTIDE SEQUENCE</scope>
    <source>
        <strain evidence="1">DSM 2782</strain>
    </source>
</reference>
<dbReference type="AlphaFoldDB" id="F1TE99"/>
<comment type="caution">
    <text evidence="1">The sequence shown here is derived from an EMBL/GenBank/DDBJ whole genome shotgun (WGS) entry which is preliminary data.</text>
</comment>
<evidence type="ECO:0000313" key="1">
    <source>
        <dbReference type="EMBL" id="EGD47065.1"/>
    </source>
</evidence>
<sequence>MTELNALYQTITEVSSCQIAQQRINEGWHLINAGFRTNKEYSETVYILGNTKKIVPGKVNVEILQNQKD</sequence>
<protein>
    <submittedName>
        <fullName evidence="1">Uncharacterized protein</fullName>
    </submittedName>
</protein>
<accession>F1TE99</accession>
<dbReference type="EMBL" id="ACXX02000009">
    <property type="protein sequence ID" value="EGD47065.1"/>
    <property type="molecule type" value="Genomic_DNA"/>
</dbReference>
<gene>
    <name evidence="1" type="ORF">Cpap_1457</name>
</gene>